<keyword evidence="1" id="KW-0732">Signal</keyword>
<reference evidence="2" key="1">
    <citation type="submission" date="2014-11" db="EMBL/GenBank/DDBJ databases">
        <authorList>
            <person name="Amaro Gonzalez C."/>
        </authorList>
    </citation>
    <scope>NUCLEOTIDE SEQUENCE</scope>
</reference>
<name>A0A0E9XF75_ANGAN</name>
<evidence type="ECO:0000313" key="2">
    <source>
        <dbReference type="EMBL" id="JAI00506.1"/>
    </source>
</evidence>
<accession>A0A0E9XF75</accession>
<dbReference type="AlphaFoldDB" id="A0A0E9XF75"/>
<evidence type="ECO:0008006" key="3">
    <source>
        <dbReference type="Google" id="ProtNLM"/>
    </source>
</evidence>
<feature type="signal peptide" evidence="1">
    <location>
        <begin position="1"/>
        <end position="26"/>
    </location>
</feature>
<sequence>MGRVFFLFCLLLRLFEVLLFIHLCQTQFALLVVQGQPLLVLEHLLFRLLLAHHVVPCLVPDSLFDNIFQC</sequence>
<organism evidence="2">
    <name type="scientific">Anguilla anguilla</name>
    <name type="common">European freshwater eel</name>
    <name type="synonym">Muraena anguilla</name>
    <dbReference type="NCBI Taxonomy" id="7936"/>
    <lineage>
        <taxon>Eukaryota</taxon>
        <taxon>Metazoa</taxon>
        <taxon>Chordata</taxon>
        <taxon>Craniata</taxon>
        <taxon>Vertebrata</taxon>
        <taxon>Euteleostomi</taxon>
        <taxon>Actinopterygii</taxon>
        <taxon>Neopterygii</taxon>
        <taxon>Teleostei</taxon>
        <taxon>Anguilliformes</taxon>
        <taxon>Anguillidae</taxon>
        <taxon>Anguilla</taxon>
    </lineage>
</organism>
<feature type="chain" id="PRO_5002435138" description="Secreted protein" evidence="1">
    <location>
        <begin position="27"/>
        <end position="70"/>
    </location>
</feature>
<dbReference type="EMBL" id="GBXM01008072">
    <property type="protein sequence ID" value="JAI00506.1"/>
    <property type="molecule type" value="Transcribed_RNA"/>
</dbReference>
<proteinExistence type="predicted"/>
<protein>
    <recommendedName>
        <fullName evidence="3">Secreted protein</fullName>
    </recommendedName>
</protein>
<evidence type="ECO:0000256" key="1">
    <source>
        <dbReference type="SAM" id="SignalP"/>
    </source>
</evidence>
<reference evidence="2" key="2">
    <citation type="journal article" date="2015" name="Fish Shellfish Immunol.">
        <title>Early steps in the European eel (Anguilla anguilla)-Vibrio vulnificus interaction in the gills: Role of the RtxA13 toxin.</title>
        <authorList>
            <person name="Callol A."/>
            <person name="Pajuelo D."/>
            <person name="Ebbesson L."/>
            <person name="Teles M."/>
            <person name="MacKenzie S."/>
            <person name="Amaro C."/>
        </authorList>
    </citation>
    <scope>NUCLEOTIDE SEQUENCE</scope>
</reference>